<keyword evidence="1" id="KW-0472">Membrane</keyword>
<dbReference type="AlphaFoldDB" id="A0A5B7JXE9"/>
<organism evidence="2 3">
    <name type="scientific">Portunus trituberculatus</name>
    <name type="common">Swimming crab</name>
    <name type="synonym">Neptunus trituberculatus</name>
    <dbReference type="NCBI Taxonomy" id="210409"/>
    <lineage>
        <taxon>Eukaryota</taxon>
        <taxon>Metazoa</taxon>
        <taxon>Ecdysozoa</taxon>
        <taxon>Arthropoda</taxon>
        <taxon>Crustacea</taxon>
        <taxon>Multicrustacea</taxon>
        <taxon>Malacostraca</taxon>
        <taxon>Eumalacostraca</taxon>
        <taxon>Eucarida</taxon>
        <taxon>Decapoda</taxon>
        <taxon>Pleocyemata</taxon>
        <taxon>Brachyura</taxon>
        <taxon>Eubrachyura</taxon>
        <taxon>Portunoidea</taxon>
        <taxon>Portunidae</taxon>
        <taxon>Portuninae</taxon>
        <taxon>Portunus</taxon>
    </lineage>
</organism>
<evidence type="ECO:0000313" key="3">
    <source>
        <dbReference type="Proteomes" id="UP000324222"/>
    </source>
</evidence>
<sequence length="125" mass="14506">MFSTPLQFSSSERLYDLHGALTPTNTRGAHLTLDANTQKVEILLDTPRTAYRHIVFTCRLVTETRCYMRILLTSIFISCFLSVLYSISQAIYVFMCALIIAPPSRSMIWYINAILRYEIFKYSYL</sequence>
<gene>
    <name evidence="2" type="ORF">E2C01_094378</name>
</gene>
<accession>A0A5B7JXE9</accession>
<keyword evidence="1" id="KW-1133">Transmembrane helix</keyword>
<feature type="transmembrane region" description="Helical" evidence="1">
    <location>
        <begin position="91"/>
        <end position="111"/>
    </location>
</feature>
<comment type="caution">
    <text evidence="2">The sequence shown here is derived from an EMBL/GenBank/DDBJ whole genome shotgun (WGS) entry which is preliminary data.</text>
</comment>
<evidence type="ECO:0000313" key="2">
    <source>
        <dbReference type="EMBL" id="MPC98986.1"/>
    </source>
</evidence>
<proteinExistence type="predicted"/>
<evidence type="ECO:0000256" key="1">
    <source>
        <dbReference type="SAM" id="Phobius"/>
    </source>
</evidence>
<protein>
    <submittedName>
        <fullName evidence="2">Uncharacterized protein</fullName>
    </submittedName>
</protein>
<keyword evidence="1" id="KW-0812">Transmembrane</keyword>
<dbReference type="Proteomes" id="UP000324222">
    <property type="component" value="Unassembled WGS sequence"/>
</dbReference>
<reference evidence="2 3" key="1">
    <citation type="submission" date="2019-05" db="EMBL/GenBank/DDBJ databases">
        <title>Another draft genome of Portunus trituberculatus and its Hox gene families provides insights of decapod evolution.</title>
        <authorList>
            <person name="Jeong J.-H."/>
            <person name="Song I."/>
            <person name="Kim S."/>
            <person name="Choi T."/>
            <person name="Kim D."/>
            <person name="Ryu S."/>
            <person name="Kim W."/>
        </authorList>
    </citation>
    <scope>NUCLEOTIDE SEQUENCE [LARGE SCALE GENOMIC DNA]</scope>
    <source>
        <tissue evidence="2">Muscle</tissue>
    </source>
</reference>
<dbReference type="EMBL" id="VSRR010116507">
    <property type="protein sequence ID" value="MPC98986.1"/>
    <property type="molecule type" value="Genomic_DNA"/>
</dbReference>
<name>A0A5B7JXE9_PORTR</name>
<feature type="transmembrane region" description="Helical" evidence="1">
    <location>
        <begin position="66"/>
        <end position="85"/>
    </location>
</feature>
<keyword evidence="3" id="KW-1185">Reference proteome</keyword>